<dbReference type="Pfam" id="PF19807">
    <property type="entry name" value="DUF6290"/>
    <property type="match status" value="1"/>
</dbReference>
<keyword evidence="2" id="KW-1185">Reference proteome</keyword>
<evidence type="ECO:0000313" key="2">
    <source>
        <dbReference type="Proteomes" id="UP000184206"/>
    </source>
</evidence>
<dbReference type="EMBL" id="FRCF01000011">
    <property type="protein sequence ID" value="SHM43438.1"/>
    <property type="molecule type" value="Genomic_DNA"/>
</dbReference>
<reference evidence="1 2" key="1">
    <citation type="submission" date="2016-11" db="EMBL/GenBank/DDBJ databases">
        <authorList>
            <person name="Jaros S."/>
            <person name="Januszkiewicz K."/>
            <person name="Wedrychowicz H."/>
        </authorList>
    </citation>
    <scope>NUCLEOTIDE SEQUENCE [LARGE SCALE GENOMIC DNA]</scope>
    <source>
        <strain evidence="1 2">DSM 16010</strain>
    </source>
</reference>
<dbReference type="InterPro" id="IPR046257">
    <property type="entry name" value="DUF6290"/>
</dbReference>
<protein>
    <submittedName>
        <fullName evidence="1">Uncharacterized protein</fullName>
    </submittedName>
</protein>
<dbReference type="STRING" id="1123231.SAMN02745189_02140"/>
<gene>
    <name evidence="1" type="ORF">SAMN02745189_02140</name>
</gene>
<dbReference type="AlphaFoldDB" id="A0A1M7IS54"/>
<sequence>MLMGTITVRMNKDEQEAFEAYAKLHGAPLSTIMKQALEERIEDEFDLELLKSYEADVQNDDVTVYDHDEMKKMLGL</sequence>
<name>A0A1M7IS54_9BACL</name>
<dbReference type="Proteomes" id="UP000184206">
    <property type="component" value="Unassembled WGS sequence"/>
</dbReference>
<accession>A0A1M7IS54</accession>
<organism evidence="1 2">
    <name type="scientific">Lacicoccus alkaliphilus DSM 16010</name>
    <dbReference type="NCBI Taxonomy" id="1123231"/>
    <lineage>
        <taxon>Bacteria</taxon>
        <taxon>Bacillati</taxon>
        <taxon>Bacillota</taxon>
        <taxon>Bacilli</taxon>
        <taxon>Bacillales</taxon>
        <taxon>Salinicoccaceae</taxon>
        <taxon>Lacicoccus</taxon>
    </lineage>
</organism>
<evidence type="ECO:0000313" key="1">
    <source>
        <dbReference type="EMBL" id="SHM43438.1"/>
    </source>
</evidence>
<proteinExistence type="predicted"/>
<dbReference type="NCBIfam" id="NF046040">
    <property type="entry name" value="RelB_antitoxin"/>
    <property type="match status" value="1"/>
</dbReference>